<gene>
    <name evidence="6" type="ORF">RIEGSTA812A_PEG_124</name>
</gene>
<dbReference type="InterPro" id="IPR036005">
    <property type="entry name" value="Creatinase/aminopeptidase-like"/>
</dbReference>
<keyword evidence="4 6" id="KW-0378">Hydrolase</keyword>
<dbReference type="PRINTS" id="PR00599">
    <property type="entry name" value="MAPEPTIDASE"/>
</dbReference>
<evidence type="ECO:0000256" key="1">
    <source>
        <dbReference type="ARBA" id="ARBA00022438"/>
    </source>
</evidence>
<dbReference type="GO" id="GO:0070006">
    <property type="term" value="F:metalloaminopeptidase activity"/>
    <property type="evidence" value="ECO:0007669"/>
    <property type="project" value="InterPro"/>
</dbReference>
<evidence type="ECO:0000256" key="3">
    <source>
        <dbReference type="ARBA" id="ARBA00022723"/>
    </source>
</evidence>
<keyword evidence="3" id="KW-0479">Metal-binding</keyword>
<sequence length="246" mass="26784">MRRAGWLAAACLDHITPYVRPGVTTSELDRLCAEFTAAHGGRSAPLGYRGFPKSICTSVKRVVCHGIPNDKPLEAGDIVNIDVTPILDGWHGDTSRMYYVGDVSIKAIRLVEATHEALRRGIGVVRPGATLGDIGHIIQSYVESHRFSVVRDFCGHGIGRVFHEPPNVMHFGTPGTGLTLCAGMIFTIEPMVNAGRPETKVLKDGWTAVTRDRSLSAQFEHTIGVTSNGCEIFTLSPKGWHKPPYL</sequence>
<dbReference type="GO" id="GO:0006508">
    <property type="term" value="P:proteolysis"/>
    <property type="evidence" value="ECO:0007669"/>
    <property type="project" value="UniProtKB-KW"/>
</dbReference>
<dbReference type="InterPro" id="IPR002467">
    <property type="entry name" value="Pept_M24A_MAP1"/>
</dbReference>
<dbReference type="InterPro" id="IPR001714">
    <property type="entry name" value="Pept_M24_MAP"/>
</dbReference>
<evidence type="ECO:0000313" key="6">
    <source>
        <dbReference type="EMBL" id="VBB68651.1"/>
    </source>
</evidence>
<reference evidence="6" key="1">
    <citation type="submission" date="2018-10" db="EMBL/GenBank/DDBJ databases">
        <authorList>
            <person name="Gruber-Vodicka H."/>
            <person name="Jaeckle O."/>
        </authorList>
    </citation>
    <scope>NUCLEOTIDE SEQUENCE</scope>
</reference>
<proteinExistence type="inferred from homology"/>
<feature type="domain" description="Peptidase M24" evidence="5">
    <location>
        <begin position="1"/>
        <end position="226"/>
    </location>
</feature>
<dbReference type="GO" id="GO:0004239">
    <property type="term" value="F:initiator methionyl aminopeptidase activity"/>
    <property type="evidence" value="ECO:0007669"/>
    <property type="project" value="UniProtKB-EC"/>
</dbReference>
<dbReference type="NCBIfam" id="TIGR00500">
    <property type="entry name" value="met_pdase_I"/>
    <property type="match status" value="1"/>
</dbReference>
<name>A0A484H5N9_9ZZZZ</name>
<dbReference type="AlphaFoldDB" id="A0A484H5N9"/>
<dbReference type="EMBL" id="LR026963">
    <property type="protein sequence ID" value="VBB68651.1"/>
    <property type="molecule type" value="Genomic_DNA"/>
</dbReference>
<evidence type="ECO:0000259" key="5">
    <source>
        <dbReference type="Pfam" id="PF00557"/>
    </source>
</evidence>
<dbReference type="GO" id="GO:0005829">
    <property type="term" value="C:cytosol"/>
    <property type="evidence" value="ECO:0007669"/>
    <property type="project" value="TreeGrafter"/>
</dbReference>
<dbReference type="Gene3D" id="3.90.230.10">
    <property type="entry name" value="Creatinase/methionine aminopeptidase superfamily"/>
    <property type="match status" value="1"/>
</dbReference>
<organism evidence="6">
    <name type="scientific">invertebrate metagenome</name>
    <dbReference type="NCBI Taxonomy" id="1711999"/>
    <lineage>
        <taxon>unclassified sequences</taxon>
        <taxon>metagenomes</taxon>
        <taxon>organismal metagenomes</taxon>
    </lineage>
</organism>
<dbReference type="PANTHER" id="PTHR43330">
    <property type="entry name" value="METHIONINE AMINOPEPTIDASE"/>
    <property type="match status" value="1"/>
</dbReference>
<dbReference type="GO" id="GO:0046872">
    <property type="term" value="F:metal ion binding"/>
    <property type="evidence" value="ECO:0007669"/>
    <property type="project" value="UniProtKB-KW"/>
</dbReference>
<dbReference type="SUPFAM" id="SSF55920">
    <property type="entry name" value="Creatinase/aminopeptidase"/>
    <property type="match status" value="1"/>
</dbReference>
<evidence type="ECO:0000256" key="4">
    <source>
        <dbReference type="ARBA" id="ARBA00022801"/>
    </source>
</evidence>
<keyword evidence="1 6" id="KW-0031">Aminopeptidase</keyword>
<keyword evidence="2" id="KW-0645">Protease</keyword>
<dbReference type="InterPro" id="IPR000994">
    <property type="entry name" value="Pept_M24"/>
</dbReference>
<evidence type="ECO:0000256" key="2">
    <source>
        <dbReference type="ARBA" id="ARBA00022670"/>
    </source>
</evidence>
<dbReference type="HAMAP" id="MF_01974">
    <property type="entry name" value="MetAP_1"/>
    <property type="match status" value="1"/>
</dbReference>
<dbReference type="EC" id="3.4.11.18" evidence="6"/>
<dbReference type="Pfam" id="PF00557">
    <property type="entry name" value="Peptidase_M24"/>
    <property type="match status" value="1"/>
</dbReference>
<protein>
    <submittedName>
        <fullName evidence="6">Methionine aminopeptidase</fullName>
        <ecNumber evidence="6">3.4.11.18</ecNumber>
    </submittedName>
</protein>
<dbReference type="CDD" id="cd01086">
    <property type="entry name" value="MetAP1"/>
    <property type="match status" value="1"/>
</dbReference>
<accession>A0A484H5N9</accession>
<dbReference type="PANTHER" id="PTHR43330:SF27">
    <property type="entry name" value="METHIONINE AMINOPEPTIDASE"/>
    <property type="match status" value="1"/>
</dbReference>
<dbReference type="PROSITE" id="PS00680">
    <property type="entry name" value="MAP_1"/>
    <property type="match status" value="1"/>
</dbReference>